<dbReference type="KEGG" id="ccz:CCALI_01288"/>
<name>S0EXS7_CHTCT</name>
<dbReference type="Proteomes" id="UP000014227">
    <property type="component" value="Chromosome I"/>
</dbReference>
<reference evidence="4" key="1">
    <citation type="submission" date="2013-03" db="EMBL/GenBank/DDBJ databases">
        <title>Genome sequence of Chthonomonas calidirosea, the first sequenced genome from the Armatimonadetes phylum (formally candidate division OP10).</title>
        <authorList>
            <person name="Lee K.C.Y."/>
            <person name="Morgan X.C."/>
            <person name="Dunfield P.F."/>
            <person name="Tamas I."/>
            <person name="Houghton K.M."/>
            <person name="Vyssotski M."/>
            <person name="Ryan J.L.J."/>
            <person name="Lagutin K."/>
            <person name="McDonald I.R."/>
            <person name="Stott M.B."/>
        </authorList>
    </citation>
    <scope>NUCLEOTIDE SEQUENCE [LARGE SCALE GENOMIC DNA]</scope>
    <source>
        <strain evidence="4">DSM 23976 / ICMP 18418 / T49</strain>
    </source>
</reference>
<feature type="transmembrane region" description="Helical" evidence="2">
    <location>
        <begin position="7"/>
        <end position="28"/>
    </location>
</feature>
<keyword evidence="2" id="KW-0472">Membrane</keyword>
<gene>
    <name evidence="3" type="ORF">CCALI_01288</name>
</gene>
<keyword evidence="4" id="KW-1185">Reference proteome</keyword>
<keyword evidence="2" id="KW-0812">Transmembrane</keyword>
<dbReference type="AlphaFoldDB" id="S0EXS7"/>
<accession>S0EXS7</accession>
<evidence type="ECO:0000313" key="3">
    <source>
        <dbReference type="EMBL" id="CCW35106.1"/>
    </source>
</evidence>
<evidence type="ECO:0000256" key="1">
    <source>
        <dbReference type="SAM" id="MobiDB-lite"/>
    </source>
</evidence>
<keyword evidence="2" id="KW-1133">Transmembrane helix</keyword>
<evidence type="ECO:0000313" key="4">
    <source>
        <dbReference type="Proteomes" id="UP000014227"/>
    </source>
</evidence>
<dbReference type="HOGENOM" id="CLU_2859597_0_0_0"/>
<sequence length="64" mass="6664">MKKEVNPVIAVIVIVVVILVLGGIYYYLNRPKGGSLPSPTQAQQGRRIGGKILPGAVGGPGKPQ</sequence>
<organism evidence="3 4">
    <name type="scientific">Chthonomonas calidirosea (strain DSM 23976 / ICMP 18418 / T49)</name>
    <dbReference type="NCBI Taxonomy" id="1303518"/>
    <lineage>
        <taxon>Bacteria</taxon>
        <taxon>Bacillati</taxon>
        <taxon>Armatimonadota</taxon>
        <taxon>Chthonomonadia</taxon>
        <taxon>Chthonomonadales</taxon>
        <taxon>Chthonomonadaceae</taxon>
        <taxon>Chthonomonas</taxon>
    </lineage>
</organism>
<feature type="region of interest" description="Disordered" evidence="1">
    <location>
        <begin position="31"/>
        <end position="64"/>
    </location>
</feature>
<dbReference type="PATRIC" id="fig|1303518.3.peg.1313"/>
<proteinExistence type="predicted"/>
<evidence type="ECO:0000256" key="2">
    <source>
        <dbReference type="SAM" id="Phobius"/>
    </source>
</evidence>
<protein>
    <submittedName>
        <fullName evidence="3">Uncharacterized protein</fullName>
    </submittedName>
</protein>
<dbReference type="EMBL" id="HF951689">
    <property type="protein sequence ID" value="CCW35106.1"/>
    <property type="molecule type" value="Genomic_DNA"/>
</dbReference>
<dbReference type="InParanoid" id="S0EXS7"/>